<evidence type="ECO:0000313" key="2">
    <source>
        <dbReference type="EMBL" id="UNI20149.1"/>
    </source>
</evidence>
<sequence length="128" mass="13592">MKSFIAIAVFAAAALASPPADEICAQQCNAALDSCVAAGQAIADCTGTYINCLGFNPYDQVPFKKPTACRKETEGACAVRCNKNMDTCVGDGNAAQACTQTYVRCLGYNPYENVRYKKPTACRASQNN</sequence>
<evidence type="ECO:0000313" key="3">
    <source>
        <dbReference type="Proteomes" id="UP000829364"/>
    </source>
</evidence>
<dbReference type="RefSeq" id="XP_047843630.1">
    <property type="nucleotide sequence ID" value="XM_047987644.1"/>
</dbReference>
<dbReference type="Proteomes" id="UP000829364">
    <property type="component" value="Chromosome 5"/>
</dbReference>
<dbReference type="EMBL" id="CP086358">
    <property type="protein sequence ID" value="UNI20149.1"/>
    <property type="molecule type" value="Genomic_DNA"/>
</dbReference>
<protein>
    <submittedName>
        <fullName evidence="2">Uncharacterized protein</fullName>
    </submittedName>
</protein>
<reference evidence="2" key="1">
    <citation type="submission" date="2021-11" db="EMBL/GenBank/DDBJ databases">
        <title>Purpureocillium_takamizusanense_genome.</title>
        <authorList>
            <person name="Nguyen N.-H."/>
        </authorList>
    </citation>
    <scope>NUCLEOTIDE SEQUENCE</scope>
    <source>
        <strain evidence="2">PT3</strain>
    </source>
</reference>
<organism evidence="2 3">
    <name type="scientific">Purpureocillium takamizusanense</name>
    <dbReference type="NCBI Taxonomy" id="2060973"/>
    <lineage>
        <taxon>Eukaryota</taxon>
        <taxon>Fungi</taxon>
        <taxon>Dikarya</taxon>
        <taxon>Ascomycota</taxon>
        <taxon>Pezizomycotina</taxon>
        <taxon>Sordariomycetes</taxon>
        <taxon>Hypocreomycetidae</taxon>
        <taxon>Hypocreales</taxon>
        <taxon>Ophiocordycipitaceae</taxon>
        <taxon>Purpureocillium</taxon>
    </lineage>
</organism>
<feature type="chain" id="PRO_5040281559" evidence="1">
    <location>
        <begin position="17"/>
        <end position="128"/>
    </location>
</feature>
<dbReference type="KEGG" id="ptkz:JDV02_006267"/>
<name>A0A9Q8VCR4_9HYPO</name>
<accession>A0A9Q8VCR4</accession>
<gene>
    <name evidence="2" type="ORF">JDV02_006267</name>
</gene>
<dbReference type="GeneID" id="72068216"/>
<proteinExistence type="predicted"/>
<evidence type="ECO:0000256" key="1">
    <source>
        <dbReference type="SAM" id="SignalP"/>
    </source>
</evidence>
<dbReference type="OrthoDB" id="5088978at2759"/>
<keyword evidence="3" id="KW-1185">Reference proteome</keyword>
<keyword evidence="1" id="KW-0732">Signal</keyword>
<dbReference type="AlphaFoldDB" id="A0A9Q8VCR4"/>
<feature type="signal peptide" evidence="1">
    <location>
        <begin position="1"/>
        <end position="16"/>
    </location>
</feature>